<dbReference type="InterPro" id="IPR014237">
    <property type="entry name" value="Anti-sigma_F_ant"/>
</dbReference>
<evidence type="ECO:0000256" key="4">
    <source>
        <dbReference type="ARBA" id="ARBA00022553"/>
    </source>
</evidence>
<dbReference type="GO" id="GO:0045152">
    <property type="term" value="F:antisigma factor binding"/>
    <property type="evidence" value="ECO:0007669"/>
    <property type="project" value="InterPro"/>
</dbReference>
<dbReference type="OrthoDB" id="9796601at2"/>
<dbReference type="InterPro" id="IPR036513">
    <property type="entry name" value="STAS_dom_sf"/>
</dbReference>
<name>A0A1I2K793_9BACI</name>
<dbReference type="Pfam" id="PF01740">
    <property type="entry name" value="STAS"/>
    <property type="match status" value="1"/>
</dbReference>
<dbReference type="NCBIfam" id="TIGR02886">
    <property type="entry name" value="spore_II_AA"/>
    <property type="match status" value="1"/>
</dbReference>
<evidence type="ECO:0000313" key="9">
    <source>
        <dbReference type="Proteomes" id="UP000198897"/>
    </source>
</evidence>
<evidence type="ECO:0000256" key="3">
    <source>
        <dbReference type="ARBA" id="ARBA00020784"/>
    </source>
</evidence>
<evidence type="ECO:0000256" key="2">
    <source>
        <dbReference type="ARBA" id="ARBA00009013"/>
    </source>
</evidence>
<dbReference type="RefSeq" id="WP_089750212.1">
    <property type="nucleotide sequence ID" value="NZ_FOOG01000003.1"/>
</dbReference>
<reference evidence="9" key="1">
    <citation type="submission" date="2016-10" db="EMBL/GenBank/DDBJ databases">
        <authorList>
            <person name="Varghese N."/>
            <person name="Submissions S."/>
        </authorList>
    </citation>
    <scope>NUCLEOTIDE SEQUENCE [LARGE SCALE GENOMIC DNA]</scope>
    <source>
        <strain evidence="9">FP5</strain>
    </source>
</reference>
<dbReference type="InterPro" id="IPR003658">
    <property type="entry name" value="Anti-sigma_ant"/>
</dbReference>
<evidence type="ECO:0000256" key="1">
    <source>
        <dbReference type="ARBA" id="ARBA00001976"/>
    </source>
</evidence>
<dbReference type="CDD" id="cd07043">
    <property type="entry name" value="STAS_anti-anti-sigma_factors"/>
    <property type="match status" value="1"/>
</dbReference>
<comment type="similarity">
    <text evidence="2 6">Belongs to the anti-sigma-factor antagonist family.</text>
</comment>
<protein>
    <recommendedName>
        <fullName evidence="3 6">Anti-sigma F factor antagonist</fullName>
    </recommendedName>
    <alternativeName>
        <fullName evidence="6">Stage II sporulation protein</fullName>
    </alternativeName>
</protein>
<dbReference type="PANTHER" id="PTHR33495:SF2">
    <property type="entry name" value="ANTI-SIGMA FACTOR ANTAGONIST TM_1081-RELATED"/>
    <property type="match status" value="1"/>
</dbReference>
<evidence type="ECO:0000256" key="5">
    <source>
        <dbReference type="ARBA" id="ARBA00022969"/>
    </source>
</evidence>
<dbReference type="NCBIfam" id="TIGR00377">
    <property type="entry name" value="ant_ant_sig"/>
    <property type="match status" value="1"/>
</dbReference>
<evidence type="ECO:0000256" key="6">
    <source>
        <dbReference type="RuleBase" id="RU003749"/>
    </source>
</evidence>
<dbReference type="AlphaFoldDB" id="A0A1I2K793"/>
<proteinExistence type="inferred from homology"/>
<dbReference type="SUPFAM" id="SSF52091">
    <property type="entry name" value="SpoIIaa-like"/>
    <property type="match status" value="1"/>
</dbReference>
<dbReference type="GO" id="GO:0043856">
    <property type="term" value="F:anti-sigma factor antagonist activity"/>
    <property type="evidence" value="ECO:0007669"/>
    <property type="project" value="InterPro"/>
</dbReference>
<dbReference type="PANTHER" id="PTHR33495">
    <property type="entry name" value="ANTI-SIGMA FACTOR ANTAGONIST TM_1081-RELATED-RELATED"/>
    <property type="match status" value="1"/>
</dbReference>
<gene>
    <name evidence="8" type="ORF">SAMN05216353_103203</name>
</gene>
<evidence type="ECO:0000259" key="7">
    <source>
        <dbReference type="PROSITE" id="PS50801"/>
    </source>
</evidence>
<organism evidence="8 9">
    <name type="scientific">Halobacillus alkaliphilus</name>
    <dbReference type="NCBI Taxonomy" id="396056"/>
    <lineage>
        <taxon>Bacteria</taxon>
        <taxon>Bacillati</taxon>
        <taxon>Bacillota</taxon>
        <taxon>Bacilli</taxon>
        <taxon>Bacillales</taxon>
        <taxon>Bacillaceae</taxon>
        <taxon>Halobacillus</taxon>
    </lineage>
</organism>
<dbReference type="EMBL" id="FOOG01000003">
    <property type="protein sequence ID" value="SFF62794.1"/>
    <property type="molecule type" value="Genomic_DNA"/>
</dbReference>
<keyword evidence="9" id="KW-1185">Reference proteome</keyword>
<dbReference type="GO" id="GO:0030435">
    <property type="term" value="P:sporulation resulting in formation of a cellular spore"/>
    <property type="evidence" value="ECO:0007669"/>
    <property type="project" value="UniProtKB-KW"/>
</dbReference>
<keyword evidence="4" id="KW-0597">Phosphoprotein</keyword>
<dbReference type="Proteomes" id="UP000198897">
    <property type="component" value="Unassembled WGS sequence"/>
</dbReference>
<dbReference type="InterPro" id="IPR002645">
    <property type="entry name" value="STAS_dom"/>
</dbReference>
<feature type="domain" description="STAS" evidence="7">
    <location>
        <begin position="3"/>
        <end position="113"/>
    </location>
</feature>
<comment type="function">
    <text evidence="1">In the phosphorylated form it could act as an anti-anti-sigma factor that counteracts SpoIIAB and thus releases sigma f from inhibition.</text>
</comment>
<sequence>MSLHVEFVTKENVLVVRLEGELDHHETGKLRASWRDQLQQNNVDHVVVNLKKLNFMDSSGLGVMLGRYKEVQASGNEMIICSISPEVRRLFDLSGMFKIMRLVDSESYALELLGVASCEMR</sequence>
<accession>A0A1I2K793</accession>
<evidence type="ECO:0000313" key="8">
    <source>
        <dbReference type="EMBL" id="SFF62794.1"/>
    </source>
</evidence>
<keyword evidence="5" id="KW-0749">Sporulation</keyword>
<dbReference type="Gene3D" id="3.30.750.24">
    <property type="entry name" value="STAS domain"/>
    <property type="match status" value="1"/>
</dbReference>
<dbReference type="PROSITE" id="PS50801">
    <property type="entry name" value="STAS"/>
    <property type="match status" value="1"/>
</dbReference>